<dbReference type="RefSeq" id="WP_154496537.1">
    <property type="nucleotide sequence ID" value="NZ_VUMU01000010.1"/>
</dbReference>
<evidence type="ECO:0000313" key="1">
    <source>
        <dbReference type="EMBL" id="MST58358.1"/>
    </source>
</evidence>
<organism evidence="1 2">
    <name type="scientific">Waltera intestinalis</name>
    <dbReference type="NCBI Taxonomy" id="2606635"/>
    <lineage>
        <taxon>Bacteria</taxon>
        <taxon>Bacillati</taxon>
        <taxon>Bacillota</taxon>
        <taxon>Clostridia</taxon>
        <taxon>Lachnospirales</taxon>
        <taxon>Lachnospiraceae</taxon>
        <taxon>Waltera</taxon>
    </lineage>
</organism>
<keyword evidence="2" id="KW-1185">Reference proteome</keyword>
<reference evidence="1 2" key="1">
    <citation type="submission" date="2019-08" db="EMBL/GenBank/DDBJ databases">
        <title>In-depth cultivation of the pig gut microbiome towards novel bacterial diversity and tailored functional studies.</title>
        <authorList>
            <person name="Wylensek D."/>
            <person name="Hitch T.C.A."/>
            <person name="Clavel T."/>
        </authorList>
    </citation>
    <scope>NUCLEOTIDE SEQUENCE [LARGE SCALE GENOMIC DNA]</scope>
    <source>
        <strain evidence="1 2">WCA3-601-WT-6H</strain>
    </source>
</reference>
<name>A0A6L5YK68_9FIRM</name>
<dbReference type="Proteomes" id="UP000476055">
    <property type="component" value="Unassembled WGS sequence"/>
</dbReference>
<comment type="caution">
    <text evidence="1">The sequence shown here is derived from an EMBL/GenBank/DDBJ whole genome shotgun (WGS) entry which is preliminary data.</text>
</comment>
<sequence length="98" mass="11315">MKIFFSQVNTNSEMIEEDLAPLDLKESIRKTRQALDIAYAGFDNAIENDLIDSYIYEINALQKRYQHLTELAASQPVRQEKTLYQHSPIRALVSHVFG</sequence>
<gene>
    <name evidence="1" type="ORF">FYJ59_08925</name>
</gene>
<dbReference type="Pfam" id="PF10704">
    <property type="entry name" value="DUF2508"/>
    <property type="match status" value="1"/>
</dbReference>
<proteinExistence type="predicted"/>
<protein>
    <submittedName>
        <fullName evidence="1">DUF2508 family protein</fullName>
    </submittedName>
</protein>
<evidence type="ECO:0000313" key="2">
    <source>
        <dbReference type="Proteomes" id="UP000476055"/>
    </source>
</evidence>
<dbReference type="AlphaFoldDB" id="A0A6L5YK68"/>
<dbReference type="InterPro" id="IPR019644">
    <property type="entry name" value="DUF2508"/>
</dbReference>
<accession>A0A6L5YK68</accession>
<dbReference type="EMBL" id="VUMU01000010">
    <property type="protein sequence ID" value="MST58358.1"/>
    <property type="molecule type" value="Genomic_DNA"/>
</dbReference>